<feature type="transmembrane region" description="Helical" evidence="6">
    <location>
        <begin position="265"/>
        <end position="283"/>
    </location>
</feature>
<feature type="transmembrane region" description="Helical" evidence="6">
    <location>
        <begin position="438"/>
        <end position="458"/>
    </location>
</feature>
<evidence type="ECO:0000256" key="2">
    <source>
        <dbReference type="ARBA" id="ARBA00022692"/>
    </source>
</evidence>
<organism evidence="8 9">
    <name type="scientific">Ensete ventricosum</name>
    <name type="common">Abyssinian banana</name>
    <name type="synonym">Musa ensete</name>
    <dbReference type="NCBI Taxonomy" id="4639"/>
    <lineage>
        <taxon>Eukaryota</taxon>
        <taxon>Viridiplantae</taxon>
        <taxon>Streptophyta</taxon>
        <taxon>Embryophyta</taxon>
        <taxon>Tracheophyta</taxon>
        <taxon>Spermatophyta</taxon>
        <taxon>Magnoliopsida</taxon>
        <taxon>Liliopsida</taxon>
        <taxon>Zingiberales</taxon>
        <taxon>Musaceae</taxon>
        <taxon>Ensete</taxon>
    </lineage>
</organism>
<dbReference type="EMBL" id="AMZH03005651">
    <property type="protein sequence ID" value="RRT65881.1"/>
    <property type="molecule type" value="Genomic_DNA"/>
</dbReference>
<feature type="transmembrane region" description="Helical" evidence="6">
    <location>
        <begin position="295"/>
        <end position="319"/>
    </location>
</feature>
<feature type="transmembrane region" description="Helical" evidence="6">
    <location>
        <begin position="221"/>
        <end position="245"/>
    </location>
</feature>
<comment type="subcellular location">
    <subcellularLocation>
        <location evidence="1">Membrane</location>
        <topology evidence="1">Multi-pass membrane protein</topology>
    </subcellularLocation>
</comment>
<feature type="transmembrane region" description="Helical" evidence="6">
    <location>
        <begin position="339"/>
        <end position="357"/>
    </location>
</feature>
<dbReference type="PANTHER" id="PTHR22950">
    <property type="entry name" value="AMINO ACID TRANSPORTER"/>
    <property type="match status" value="1"/>
</dbReference>
<evidence type="ECO:0000256" key="3">
    <source>
        <dbReference type="ARBA" id="ARBA00022970"/>
    </source>
</evidence>
<dbReference type="Pfam" id="PF01490">
    <property type="entry name" value="Aa_trans"/>
    <property type="match status" value="1"/>
</dbReference>
<feature type="transmembrane region" description="Helical" evidence="6">
    <location>
        <begin position="404"/>
        <end position="426"/>
    </location>
</feature>
<keyword evidence="4 6" id="KW-1133">Transmembrane helix</keyword>
<reference evidence="8 9" key="1">
    <citation type="journal article" date="2014" name="Agronomy (Basel)">
        <title>A Draft Genome Sequence for Ensete ventricosum, the Drought-Tolerant Tree Against Hunger.</title>
        <authorList>
            <person name="Harrison J."/>
            <person name="Moore K.A."/>
            <person name="Paszkiewicz K."/>
            <person name="Jones T."/>
            <person name="Grant M."/>
            <person name="Ambacheew D."/>
            <person name="Muzemil S."/>
            <person name="Studholme D.J."/>
        </authorList>
    </citation>
    <scope>NUCLEOTIDE SEQUENCE [LARGE SCALE GENOMIC DNA]</scope>
</reference>
<evidence type="ECO:0000256" key="1">
    <source>
        <dbReference type="ARBA" id="ARBA00004141"/>
    </source>
</evidence>
<keyword evidence="2 6" id="KW-0812">Transmembrane</keyword>
<feature type="domain" description="Amino acid transporter transmembrane" evidence="7">
    <location>
        <begin position="76"/>
        <end position="459"/>
    </location>
</feature>
<dbReference type="Proteomes" id="UP000287651">
    <property type="component" value="Unassembled WGS sequence"/>
</dbReference>
<gene>
    <name evidence="8" type="ORF">B296_00018705</name>
</gene>
<evidence type="ECO:0000313" key="9">
    <source>
        <dbReference type="Proteomes" id="UP000287651"/>
    </source>
</evidence>
<comment type="caution">
    <text evidence="8">The sequence shown here is derived from an EMBL/GenBank/DDBJ whole genome shotgun (WGS) entry which is preliminary data.</text>
</comment>
<name>A0A426ZPN4_ENSVE</name>
<protein>
    <recommendedName>
        <fullName evidence="7">Amino acid transporter transmembrane domain-containing protein</fullName>
    </recommendedName>
</protein>
<proteinExistence type="predicted"/>
<evidence type="ECO:0000259" key="7">
    <source>
        <dbReference type="Pfam" id="PF01490"/>
    </source>
</evidence>
<dbReference type="PANTHER" id="PTHR22950:SF696">
    <property type="entry name" value="AMINO ACID TRANSPORTER TRANSMEMBRANE DOMAIN-CONTAINING PROTEIN"/>
    <property type="match status" value="1"/>
</dbReference>
<keyword evidence="3" id="KW-0813">Transport</keyword>
<feature type="transmembrane region" description="Helical" evidence="6">
    <location>
        <begin position="378"/>
        <end position="398"/>
    </location>
</feature>
<keyword evidence="3" id="KW-0029">Amino-acid transport</keyword>
<keyword evidence="5 6" id="KW-0472">Membrane</keyword>
<evidence type="ECO:0000256" key="5">
    <source>
        <dbReference type="ARBA" id="ARBA00023136"/>
    </source>
</evidence>
<dbReference type="GO" id="GO:0015179">
    <property type="term" value="F:L-amino acid transmembrane transporter activity"/>
    <property type="evidence" value="ECO:0007669"/>
    <property type="project" value="TreeGrafter"/>
</dbReference>
<evidence type="ECO:0000313" key="8">
    <source>
        <dbReference type="EMBL" id="RRT65881.1"/>
    </source>
</evidence>
<feature type="transmembrane region" description="Helical" evidence="6">
    <location>
        <begin position="193"/>
        <end position="214"/>
    </location>
</feature>
<dbReference type="GO" id="GO:0005774">
    <property type="term" value="C:vacuolar membrane"/>
    <property type="evidence" value="ECO:0007669"/>
    <property type="project" value="TreeGrafter"/>
</dbReference>
<dbReference type="InterPro" id="IPR013057">
    <property type="entry name" value="AA_transpt_TM"/>
</dbReference>
<evidence type="ECO:0000256" key="4">
    <source>
        <dbReference type="ARBA" id="ARBA00022989"/>
    </source>
</evidence>
<dbReference type="AlphaFoldDB" id="A0A426ZPN4"/>
<sequence>MSVFSATKFGRCWSSLEFGKQPHRNQVVSETVHGAQLAAAAQSSSCVTCVEENKVCECGKDTQVLNLQSEHHAKASSSFTHSAINMVGMLIGLGQLSTPYALENGGWSSVFLLVGLGVMCAYTSHIIGKCLEEDSRSKTYQDIGQQAFGAKGRIIASTFIYLEIFFALVSYTISLTDNLPLVLSGVHAHLSWLPLSASQLLTVVAVLVALPTLWLRDLSSISFLSFGGIVMSLLIFVTIACTAAFGGVKGNHSIPLLQLGKIPGISGLYIFSYAGHIVFPNIYTAMKDPSKFTKVSIASFTIVTMLYTALGFMGAKLFGPAVSSQITLSMPPHLIATKIALWATVLTPMTKYALEFAPFASQLDHKLPSTMSSRTRMLIRGSVGSILLLVILALALSLPYFEHVLSLTGSLVSIAISLVFPCAFYLKICWPQVSKPTVVLNGLLIVLGALLGVVGTIASSKALIQSIRRGHSL</sequence>
<feature type="transmembrane region" description="Helical" evidence="6">
    <location>
        <begin position="152"/>
        <end position="173"/>
    </location>
</feature>
<evidence type="ECO:0000256" key="6">
    <source>
        <dbReference type="SAM" id="Phobius"/>
    </source>
</evidence>
<accession>A0A426ZPN4</accession>
<feature type="transmembrane region" description="Helical" evidence="6">
    <location>
        <begin position="108"/>
        <end position="131"/>
    </location>
</feature>